<keyword evidence="4" id="KW-1185">Reference proteome</keyword>
<name>A0A6L9MQX6_9ALTE</name>
<protein>
    <submittedName>
        <fullName evidence="3">DUF115 domain-containing protein</fullName>
    </submittedName>
</protein>
<evidence type="ECO:0000259" key="2">
    <source>
        <dbReference type="Pfam" id="PF20157"/>
    </source>
</evidence>
<reference evidence="3 4" key="1">
    <citation type="submission" date="2020-01" db="EMBL/GenBank/DDBJ databases">
        <title>Genomes of bacteria type strains.</title>
        <authorList>
            <person name="Chen J."/>
            <person name="Zhu S."/>
            <person name="Yang J."/>
        </authorList>
    </citation>
    <scope>NUCLEOTIDE SEQUENCE [LARGE SCALE GENOMIC DNA]</scope>
    <source>
        <strain evidence="3 4">LMG 22958</strain>
    </source>
</reference>
<dbReference type="PANTHER" id="PTHR41786:SF1">
    <property type="entry name" value="6-HYDROXYMETHYLPTERIN DIPHOSPHOKINASE MPTE-LIKE DOMAIN-CONTAINING PROTEIN"/>
    <property type="match status" value="1"/>
</dbReference>
<organism evidence="3 4">
    <name type="scientific">Alteromonas hispanica</name>
    <dbReference type="NCBI Taxonomy" id="315421"/>
    <lineage>
        <taxon>Bacteria</taxon>
        <taxon>Pseudomonadati</taxon>
        <taxon>Pseudomonadota</taxon>
        <taxon>Gammaproteobacteria</taxon>
        <taxon>Alteromonadales</taxon>
        <taxon>Alteromonadaceae</taxon>
        <taxon>Alteromonas/Salinimonas group</taxon>
        <taxon>Alteromonas</taxon>
    </lineage>
</organism>
<dbReference type="Pfam" id="PF20157">
    <property type="entry name" value="Maf_flag10_N"/>
    <property type="match status" value="2"/>
</dbReference>
<feature type="domain" description="Glycosyltransferase Maf N-terminal" evidence="2">
    <location>
        <begin position="268"/>
        <end position="495"/>
    </location>
</feature>
<dbReference type="Pfam" id="PF01973">
    <property type="entry name" value="MptE-like"/>
    <property type="match status" value="1"/>
</dbReference>
<evidence type="ECO:0000313" key="4">
    <source>
        <dbReference type="Proteomes" id="UP000478837"/>
    </source>
</evidence>
<evidence type="ECO:0000313" key="3">
    <source>
        <dbReference type="EMBL" id="NDW20644.1"/>
    </source>
</evidence>
<comment type="caution">
    <text evidence="3">The sequence shown here is derived from an EMBL/GenBank/DDBJ whole genome shotgun (WGS) entry which is preliminary data.</text>
</comment>
<dbReference type="InterPro" id="IPR002826">
    <property type="entry name" value="MptE-like"/>
</dbReference>
<sequence length="1115" mass="128521">MMLKNINFYLAENEKHQNFIENKVSTNLKQNEIKSLSVFRRLMPALHARIIEKKTSSKSIFVNKDEELDIVDLSTGTALYGDDVSNSIKTHLQMFIENPPRLTHESKSIKSQKLPENVDVLVIFGVGLGLHILDVVKAFKVKHLIIYEPNIDYLRCSLYSNIWPQTFNVAKQKGTMIYLQSEMDGTSIFEDICSLNRTTNFDSVYYYQHYHSLIFDDVIKHLNEMTLTGLEKALVTTRKQLSFIDFITEWPPLVRSNNWCESNLDLNRFEKNLKAFERYFPNIAQDFSEYTANKWKPLANSNGEVNVFHVQTMVPLYSEEPKRDSERANALFKKRPNKEKLILGYSGGKLSHYSHYKMVKKIQDNLSDISEKAEELPEVVKSLLVFGVGVGYQIEELLNDRKVEKLFVCEPNRDFFYASLYAIDWKSLLERIDRNQQRVYLNIGDDGTNLVRDLLGQFHAIGTHTIANTYLTIGYENQALLPAINRLREDLRLIVAMGEYFEHSRFNLSHTEWAIENGIRFQHKPKVIAGARNILDVPVFVVGNGPSLDKLFNVIKYERENAIIISCGTALQALYSIGIVPDFHAEIEINRDSFDWLNRIDDPEYLRKIALISCAGVHPDTSSLFKSTLLTLKSGESSTFLTQKTYREDNLISLRHAYPTVSNFAVNWTLELGFKQLYLFGVDLGFADRSQHHSMASGYYSRKKGELYDYFLHNDTSLLVKGNFQPLVNTKYEFKMSKLVMENCINSYPRVDAYNLSNGAFIHGCKPLHKKDLLITSSDSEKKKALEWVLNCNFAQLDTVNGKILYSESFSDEDLINDIDSLKLLSVKSIKSYKDLEHLIEEHRVLLNQSYSDQRSKFYFLFNGSVNYLNSILTKLMYVSDLEIVVEKSSAVMAFWQEFINAATLSLSIYPSELDSMSSAPRDRQEALLRRYFSQNEIVLESNTNKHELIEFNKTLNIKFDADQFRHHYRVEIVKNIYDINNITSKTGKTAFIVDDVSTLEMCLSRNVFIDNNVVVFFPADKTKEGHLSKLFYVSVLALVSTKKVQLVVPKLDDLSWLYNFEEKTFSINQSNTMTYETRDMVVFTSEVLESEDLVNGAGDRFWLSFDYNLSNLSS</sequence>
<proteinExistence type="predicted"/>
<dbReference type="EMBL" id="JAAAWP010000002">
    <property type="protein sequence ID" value="NDW20644.1"/>
    <property type="molecule type" value="Genomic_DNA"/>
</dbReference>
<gene>
    <name evidence="3" type="ORF">GTW09_03800</name>
</gene>
<dbReference type="Proteomes" id="UP000478837">
    <property type="component" value="Unassembled WGS sequence"/>
</dbReference>
<dbReference type="RefSeq" id="WP_163110217.1">
    <property type="nucleotide sequence ID" value="NZ_JAAAWP010000002.1"/>
</dbReference>
<dbReference type="AlphaFoldDB" id="A0A6L9MQX6"/>
<evidence type="ECO:0000259" key="1">
    <source>
        <dbReference type="Pfam" id="PF01973"/>
    </source>
</evidence>
<dbReference type="InterPro" id="IPR045376">
    <property type="entry name" value="Maf_N"/>
</dbReference>
<dbReference type="PANTHER" id="PTHR41786">
    <property type="entry name" value="MOTILITY ACCESSORY FACTOR MAF"/>
    <property type="match status" value="1"/>
</dbReference>
<feature type="domain" description="Glycosyltransferase Maf N-terminal" evidence="2">
    <location>
        <begin position="109"/>
        <end position="225"/>
    </location>
</feature>
<feature type="domain" description="6-hydroxymethylpterin diphosphokinase MptE-like" evidence="1">
    <location>
        <begin position="533"/>
        <end position="688"/>
    </location>
</feature>
<accession>A0A6L9MQX6</accession>